<protein>
    <submittedName>
        <fullName evidence="3">Uncharacterized protein</fullName>
    </submittedName>
</protein>
<proteinExistence type="predicted"/>
<feature type="region of interest" description="Disordered" evidence="1">
    <location>
        <begin position="83"/>
        <end position="106"/>
    </location>
</feature>
<reference evidence="3 4" key="1">
    <citation type="submission" date="2017-06" db="EMBL/GenBank/DDBJ databases">
        <title>Novel microbial phyla capable of carbon fixation and sulfur reduction in deep-sea sediments.</title>
        <authorList>
            <person name="Huang J."/>
            <person name="Baker B."/>
            <person name="Wang Y."/>
        </authorList>
    </citation>
    <scope>NUCLEOTIDE SEQUENCE [LARGE SCALE GENOMIC DNA]</scope>
    <source>
        <strain evidence="3">B3_LCP</strain>
    </source>
</reference>
<evidence type="ECO:0000313" key="4">
    <source>
        <dbReference type="Proteomes" id="UP000319619"/>
    </source>
</evidence>
<comment type="caution">
    <text evidence="3">The sequence shown here is derived from an EMBL/GenBank/DDBJ whole genome shotgun (WGS) entry which is preliminary data.</text>
</comment>
<dbReference type="AlphaFoldDB" id="A0A532V0U5"/>
<evidence type="ECO:0000313" key="3">
    <source>
        <dbReference type="EMBL" id="TKJ40830.1"/>
    </source>
</evidence>
<gene>
    <name evidence="3" type="ORF">CEE37_07665</name>
</gene>
<feature type="chain" id="PRO_5022219768" evidence="2">
    <location>
        <begin position="31"/>
        <end position="106"/>
    </location>
</feature>
<sequence>MKKKIMNHRSAVIMAIVMAFIITTAPQAKMSLPDQKKQTEEVMVLDSPDKNISKTHYLFDRIVHLIKRMVRPINEVEGGDTGFSQQGYEWGPPELPKIGISTSGGQ</sequence>
<evidence type="ECO:0000256" key="2">
    <source>
        <dbReference type="SAM" id="SignalP"/>
    </source>
</evidence>
<dbReference type="Proteomes" id="UP000319619">
    <property type="component" value="Unassembled WGS sequence"/>
</dbReference>
<evidence type="ECO:0000256" key="1">
    <source>
        <dbReference type="SAM" id="MobiDB-lite"/>
    </source>
</evidence>
<organism evidence="3 4">
    <name type="scientific">candidate division LCP-89 bacterium B3_LCP</name>
    <dbReference type="NCBI Taxonomy" id="2012998"/>
    <lineage>
        <taxon>Bacteria</taxon>
        <taxon>Pseudomonadati</taxon>
        <taxon>Bacteria division LCP-89</taxon>
    </lineage>
</organism>
<name>A0A532V0U5_UNCL8</name>
<dbReference type="EMBL" id="NJBN01000004">
    <property type="protein sequence ID" value="TKJ40830.1"/>
    <property type="molecule type" value="Genomic_DNA"/>
</dbReference>
<keyword evidence="2" id="KW-0732">Signal</keyword>
<feature type="signal peptide" evidence="2">
    <location>
        <begin position="1"/>
        <end position="30"/>
    </location>
</feature>
<accession>A0A532V0U5</accession>